<dbReference type="SUPFAM" id="SSF47413">
    <property type="entry name" value="lambda repressor-like DNA-binding domains"/>
    <property type="match status" value="1"/>
</dbReference>
<reference evidence="2" key="1">
    <citation type="submission" date="2024-06" db="EMBL/GenBank/DDBJ databases">
        <title>Mesorhizobium karijinii sp. nov., a symbiont of the iconic Swainsona formosa from arid Australia.</title>
        <authorList>
            <person name="Hill Y.J."/>
            <person name="Watkin E.L.J."/>
            <person name="O'Hara G.W."/>
            <person name="Terpolilli J."/>
            <person name="Tye M.L."/>
            <person name="Kohlmeier M.G."/>
        </authorList>
    </citation>
    <scope>NUCLEOTIDE SEQUENCE</scope>
    <source>
        <strain evidence="2">WSM2240</strain>
        <plasmid evidence="2">pMk2240B</plasmid>
    </source>
</reference>
<gene>
    <name evidence="2" type="ORF">ABVK50_28950</name>
</gene>
<protein>
    <submittedName>
        <fullName evidence="2">Helix-turn-helix transcriptional regulator</fullName>
    </submittedName>
</protein>
<dbReference type="SMART" id="SM00530">
    <property type="entry name" value="HTH_XRE"/>
    <property type="match status" value="1"/>
</dbReference>
<dbReference type="Gene3D" id="1.10.260.40">
    <property type="entry name" value="lambda repressor-like DNA-binding domains"/>
    <property type="match status" value="1"/>
</dbReference>
<dbReference type="EMBL" id="CP159255">
    <property type="protein sequence ID" value="XCG52008.1"/>
    <property type="molecule type" value="Genomic_DNA"/>
</dbReference>
<proteinExistence type="predicted"/>
<dbReference type="CDD" id="cd00093">
    <property type="entry name" value="HTH_XRE"/>
    <property type="match status" value="1"/>
</dbReference>
<dbReference type="RefSeq" id="WP_353646270.1">
    <property type="nucleotide sequence ID" value="NZ_CP159255.1"/>
</dbReference>
<dbReference type="PROSITE" id="PS50943">
    <property type="entry name" value="HTH_CROC1"/>
    <property type="match status" value="1"/>
</dbReference>
<dbReference type="InterPro" id="IPR001387">
    <property type="entry name" value="Cro/C1-type_HTH"/>
</dbReference>
<geneLocation type="plasmid" evidence="2">
    <name>pMk2240B</name>
</geneLocation>
<name>A0AAU8CYG0_9HYPH</name>
<evidence type="ECO:0000259" key="1">
    <source>
        <dbReference type="PROSITE" id="PS50943"/>
    </source>
</evidence>
<sequence>MDDLDKLIKDLPADEQRAIAKRAEELITAHNLRELRALAGRTQAEVSERTGFKQNNVSRLERRTDMKLSTLREYVESLGGTLKIVADLAGKKVDLSSIARQPESHGSKGV</sequence>
<dbReference type="GO" id="GO:0003677">
    <property type="term" value="F:DNA binding"/>
    <property type="evidence" value="ECO:0007669"/>
    <property type="project" value="InterPro"/>
</dbReference>
<dbReference type="Pfam" id="PF01381">
    <property type="entry name" value="HTH_3"/>
    <property type="match status" value="1"/>
</dbReference>
<accession>A0AAU8CYG0</accession>
<organism evidence="2">
    <name type="scientific">Mesorhizobium sp. WSM2240</name>
    <dbReference type="NCBI Taxonomy" id="3228851"/>
    <lineage>
        <taxon>Bacteria</taxon>
        <taxon>Pseudomonadati</taxon>
        <taxon>Pseudomonadota</taxon>
        <taxon>Alphaproteobacteria</taxon>
        <taxon>Hyphomicrobiales</taxon>
        <taxon>Phyllobacteriaceae</taxon>
        <taxon>Mesorhizobium</taxon>
    </lineage>
</organism>
<dbReference type="InterPro" id="IPR010982">
    <property type="entry name" value="Lambda_DNA-bd_dom_sf"/>
</dbReference>
<dbReference type="AlphaFoldDB" id="A0AAU8CYG0"/>
<keyword evidence="2" id="KW-0614">Plasmid</keyword>
<evidence type="ECO:0000313" key="2">
    <source>
        <dbReference type="EMBL" id="XCG52008.1"/>
    </source>
</evidence>
<feature type="domain" description="HTH cro/C1-type" evidence="1">
    <location>
        <begin position="32"/>
        <end position="85"/>
    </location>
</feature>